<organism evidence="3 4">
    <name type="scientific">Fodinicola feengrottensis</name>
    <dbReference type="NCBI Taxonomy" id="435914"/>
    <lineage>
        <taxon>Bacteria</taxon>
        <taxon>Bacillati</taxon>
        <taxon>Actinomycetota</taxon>
        <taxon>Actinomycetes</taxon>
        <taxon>Mycobacteriales</taxon>
        <taxon>Fodinicola</taxon>
    </lineage>
</organism>
<keyword evidence="3" id="KW-0808">Transferase</keyword>
<evidence type="ECO:0000259" key="2">
    <source>
        <dbReference type="Pfam" id="PF08241"/>
    </source>
</evidence>
<name>A0ABN2I166_9ACTN</name>
<evidence type="ECO:0000313" key="3">
    <source>
        <dbReference type="EMBL" id="GAA1696672.1"/>
    </source>
</evidence>
<keyword evidence="1" id="KW-1133">Transmembrane helix</keyword>
<accession>A0ABN2I166</accession>
<dbReference type="Pfam" id="PF08241">
    <property type="entry name" value="Methyltransf_11"/>
    <property type="match status" value="1"/>
</dbReference>
<keyword evidence="3" id="KW-0489">Methyltransferase</keyword>
<evidence type="ECO:0000256" key="1">
    <source>
        <dbReference type="SAM" id="Phobius"/>
    </source>
</evidence>
<feature type="transmembrane region" description="Helical" evidence="1">
    <location>
        <begin position="45"/>
        <end position="63"/>
    </location>
</feature>
<keyword evidence="1" id="KW-0472">Membrane</keyword>
<sequence length="244" mass="26843">MTTEPRADYGVDAPYAPFSMILMGVIFAILFVISLLFHWPAALTIWWAVWTVGMLAMAASYLYTTRRGKVRVWAALLDQLALRGDEKVVDLGCGRGMVLVQAAKRLPTGQAVGVDLWRTVDQSGNSEEVTAQNATAEGVRDRIELRTGDMTELPFPDASFDLVVSSLAIHNIPGKSRLTAIDEALRVVRPGGQLAIADFRHVRAYANRLRELGANDVRVRGLGWRFWYGGPWTGTSLVTATRPA</sequence>
<dbReference type="PANTHER" id="PTHR45277">
    <property type="entry name" value="EXPRESSED PROTEIN"/>
    <property type="match status" value="1"/>
</dbReference>
<feature type="transmembrane region" description="Helical" evidence="1">
    <location>
        <begin position="20"/>
        <end position="39"/>
    </location>
</feature>
<dbReference type="Gene3D" id="3.40.50.150">
    <property type="entry name" value="Vaccinia Virus protein VP39"/>
    <property type="match status" value="1"/>
</dbReference>
<dbReference type="Proteomes" id="UP001500618">
    <property type="component" value="Unassembled WGS sequence"/>
</dbReference>
<dbReference type="GO" id="GO:0008168">
    <property type="term" value="F:methyltransferase activity"/>
    <property type="evidence" value="ECO:0007669"/>
    <property type="project" value="UniProtKB-KW"/>
</dbReference>
<dbReference type="PANTHER" id="PTHR45277:SF1">
    <property type="entry name" value="EXPRESSED PROTEIN"/>
    <property type="match status" value="1"/>
</dbReference>
<protein>
    <submittedName>
        <fullName evidence="3">Class I SAM-dependent methyltransferase</fullName>
    </submittedName>
</protein>
<dbReference type="CDD" id="cd02440">
    <property type="entry name" value="AdoMet_MTases"/>
    <property type="match status" value="1"/>
</dbReference>
<feature type="domain" description="Methyltransferase type 11" evidence="2">
    <location>
        <begin position="89"/>
        <end position="196"/>
    </location>
</feature>
<dbReference type="SUPFAM" id="SSF53335">
    <property type="entry name" value="S-adenosyl-L-methionine-dependent methyltransferases"/>
    <property type="match status" value="1"/>
</dbReference>
<dbReference type="InterPro" id="IPR029063">
    <property type="entry name" value="SAM-dependent_MTases_sf"/>
</dbReference>
<proteinExistence type="predicted"/>
<comment type="caution">
    <text evidence="3">The sequence shown here is derived from an EMBL/GenBank/DDBJ whole genome shotgun (WGS) entry which is preliminary data.</text>
</comment>
<evidence type="ECO:0000313" key="4">
    <source>
        <dbReference type="Proteomes" id="UP001500618"/>
    </source>
</evidence>
<dbReference type="InterPro" id="IPR013216">
    <property type="entry name" value="Methyltransf_11"/>
</dbReference>
<dbReference type="EMBL" id="BAAANY010000020">
    <property type="protein sequence ID" value="GAA1696672.1"/>
    <property type="molecule type" value="Genomic_DNA"/>
</dbReference>
<keyword evidence="4" id="KW-1185">Reference proteome</keyword>
<reference evidence="3 4" key="1">
    <citation type="journal article" date="2019" name="Int. J. Syst. Evol. Microbiol.">
        <title>The Global Catalogue of Microorganisms (GCM) 10K type strain sequencing project: providing services to taxonomists for standard genome sequencing and annotation.</title>
        <authorList>
            <consortium name="The Broad Institute Genomics Platform"/>
            <consortium name="The Broad Institute Genome Sequencing Center for Infectious Disease"/>
            <person name="Wu L."/>
            <person name="Ma J."/>
        </authorList>
    </citation>
    <scope>NUCLEOTIDE SEQUENCE [LARGE SCALE GENOMIC DNA]</scope>
    <source>
        <strain evidence="3 4">JCM 14718</strain>
    </source>
</reference>
<gene>
    <name evidence="3" type="ORF">GCM10009765_52390</name>
</gene>
<keyword evidence="1" id="KW-0812">Transmembrane</keyword>
<dbReference type="GO" id="GO:0032259">
    <property type="term" value="P:methylation"/>
    <property type="evidence" value="ECO:0007669"/>
    <property type="project" value="UniProtKB-KW"/>
</dbReference>
<dbReference type="RefSeq" id="WP_163566771.1">
    <property type="nucleotide sequence ID" value="NZ_BAAANY010000020.1"/>
</dbReference>